<feature type="transmembrane region" description="Helical" evidence="7">
    <location>
        <begin position="486"/>
        <end position="510"/>
    </location>
</feature>
<feature type="transmembrane region" description="Helical" evidence="7">
    <location>
        <begin position="237"/>
        <end position="258"/>
    </location>
</feature>
<dbReference type="InterPro" id="IPR011701">
    <property type="entry name" value="MFS"/>
</dbReference>
<feature type="transmembrane region" description="Helical" evidence="7">
    <location>
        <begin position="24"/>
        <end position="47"/>
    </location>
</feature>
<dbReference type="EMBL" id="CP070496">
    <property type="protein sequence ID" value="QSB04500.1"/>
    <property type="molecule type" value="Genomic_DNA"/>
</dbReference>
<gene>
    <name evidence="9" type="ORF">JQS30_12035</name>
</gene>
<dbReference type="PANTHER" id="PTHR42718:SF47">
    <property type="entry name" value="METHYL VIOLOGEN RESISTANCE PROTEIN SMVA"/>
    <property type="match status" value="1"/>
</dbReference>
<comment type="subcellular location">
    <subcellularLocation>
        <location evidence="1">Cell membrane</location>
        <topology evidence="1">Multi-pass membrane protein</topology>
    </subcellularLocation>
</comment>
<dbReference type="PROSITE" id="PS50850">
    <property type="entry name" value="MFS"/>
    <property type="match status" value="1"/>
</dbReference>
<organism evidence="9 10">
    <name type="scientific">Natronoglycomyces albus</name>
    <dbReference type="NCBI Taxonomy" id="2811108"/>
    <lineage>
        <taxon>Bacteria</taxon>
        <taxon>Bacillati</taxon>
        <taxon>Actinomycetota</taxon>
        <taxon>Actinomycetes</taxon>
        <taxon>Glycomycetales</taxon>
        <taxon>Glycomycetaceae</taxon>
        <taxon>Natronoglycomyces</taxon>
    </lineage>
</organism>
<sequence>MSTVTDSVSAANPHTRALASPRQWWGLSILVLPTWLLGLDVGVLHLAAPQLGAALAPSSTQMLWILDIYGFMIAGFLVTMGTLGDRIGRRKLLLIGAAAFGCASVLAAYSQSAEMLILTRALLGIAGATLMPSTLALISNIFVDPRQRSIAIGIWLVNFMSGIALGPVVGGLLLEYFWWGSVFLLGVPVMVLLLATGPFILPEFKDPSAGRLDLVSVALSLAALLPIVYGFKEMAKSGLQPAALLAIGIGLLMGLVFARRQRRLPNPLLDLSLFRNSTFSAALVVLLLVHIALSFIMVLLQQLQLVEGLSALHAGLWLLPGLVGNIAMAIIAPILARHVQPVYVIVTGLVLAVAGYGFYTQVDTDGGLATLIVGSVLMFVGLAPMIVLGTDLVVSAAPPAKAGSAASLSETAAELGIALGVAYFGSVMTAVYARQMAQADLPHNPDGGEVDPSVRDNLPAALAAAEQGPPEFAHQLLNPAREAFTAGLNLGAVTVGLMLVAVTVAAMLSLRGIKRIG</sequence>
<keyword evidence="3" id="KW-1003">Cell membrane</keyword>
<dbReference type="Proteomes" id="UP000662939">
    <property type="component" value="Chromosome"/>
</dbReference>
<feature type="transmembrane region" description="Helical" evidence="7">
    <location>
        <begin position="279"/>
        <end position="300"/>
    </location>
</feature>
<evidence type="ECO:0000256" key="4">
    <source>
        <dbReference type="ARBA" id="ARBA00022692"/>
    </source>
</evidence>
<protein>
    <submittedName>
        <fullName evidence="9">MFS transporter</fullName>
    </submittedName>
</protein>
<feature type="domain" description="Major facilitator superfamily (MFS) profile" evidence="8">
    <location>
        <begin position="26"/>
        <end position="514"/>
    </location>
</feature>
<name>A0A895XQF2_9ACTN</name>
<evidence type="ECO:0000256" key="3">
    <source>
        <dbReference type="ARBA" id="ARBA00022475"/>
    </source>
</evidence>
<keyword evidence="5 7" id="KW-1133">Transmembrane helix</keyword>
<dbReference type="GO" id="GO:0022857">
    <property type="term" value="F:transmembrane transporter activity"/>
    <property type="evidence" value="ECO:0007669"/>
    <property type="project" value="InterPro"/>
</dbReference>
<feature type="transmembrane region" description="Helical" evidence="7">
    <location>
        <begin position="176"/>
        <end position="200"/>
    </location>
</feature>
<reference evidence="9" key="1">
    <citation type="submission" date="2021-02" db="EMBL/GenBank/DDBJ databases">
        <title>Natronoglycomyces albus gen. nov., sp. nov, a haloalkaliphilic actinobacterium from a soda solonchak soil.</title>
        <authorList>
            <person name="Sorokin D.Y."/>
            <person name="Khijniak T.V."/>
            <person name="Zakharycheva A.P."/>
            <person name="Boueva O.V."/>
            <person name="Ariskina E.V."/>
            <person name="Hahnke R.L."/>
            <person name="Bunk B."/>
            <person name="Sproer C."/>
            <person name="Schumann P."/>
            <person name="Evtushenko L.I."/>
            <person name="Kublanov I.V."/>
        </authorList>
    </citation>
    <scope>NUCLEOTIDE SEQUENCE</scope>
    <source>
        <strain evidence="9">DSM 106290</strain>
    </source>
</reference>
<feature type="transmembrane region" description="Helical" evidence="7">
    <location>
        <begin position="62"/>
        <end position="80"/>
    </location>
</feature>
<evidence type="ECO:0000313" key="9">
    <source>
        <dbReference type="EMBL" id="QSB04500.1"/>
    </source>
</evidence>
<dbReference type="SUPFAM" id="SSF103473">
    <property type="entry name" value="MFS general substrate transporter"/>
    <property type="match status" value="1"/>
</dbReference>
<feature type="transmembrane region" description="Helical" evidence="7">
    <location>
        <begin position="150"/>
        <end position="170"/>
    </location>
</feature>
<evidence type="ECO:0000256" key="6">
    <source>
        <dbReference type="ARBA" id="ARBA00023136"/>
    </source>
</evidence>
<feature type="transmembrane region" description="Helical" evidence="7">
    <location>
        <begin position="371"/>
        <end position="394"/>
    </location>
</feature>
<dbReference type="PANTHER" id="PTHR42718">
    <property type="entry name" value="MAJOR FACILITATOR SUPERFAMILY MULTIDRUG TRANSPORTER MFSC"/>
    <property type="match status" value="1"/>
</dbReference>
<keyword evidence="10" id="KW-1185">Reference proteome</keyword>
<keyword evidence="6 7" id="KW-0472">Membrane</keyword>
<dbReference type="RefSeq" id="WP_213170498.1">
    <property type="nucleotide sequence ID" value="NZ_CP070496.1"/>
</dbReference>
<dbReference type="CDD" id="cd17321">
    <property type="entry name" value="MFS_MMR_MDR_like"/>
    <property type="match status" value="1"/>
</dbReference>
<dbReference type="Gene3D" id="1.20.1720.10">
    <property type="entry name" value="Multidrug resistance protein D"/>
    <property type="match status" value="1"/>
</dbReference>
<feature type="transmembrane region" description="Helical" evidence="7">
    <location>
        <begin position="312"/>
        <end position="335"/>
    </location>
</feature>
<dbReference type="AlphaFoldDB" id="A0A895XQF2"/>
<dbReference type="InterPro" id="IPR036259">
    <property type="entry name" value="MFS_trans_sf"/>
</dbReference>
<feature type="transmembrane region" description="Helical" evidence="7">
    <location>
        <begin position="212"/>
        <end position="231"/>
    </location>
</feature>
<dbReference type="Gene3D" id="1.20.1250.20">
    <property type="entry name" value="MFS general substrate transporter like domains"/>
    <property type="match status" value="1"/>
</dbReference>
<keyword evidence="4 7" id="KW-0812">Transmembrane</keyword>
<evidence type="ECO:0000313" key="10">
    <source>
        <dbReference type="Proteomes" id="UP000662939"/>
    </source>
</evidence>
<dbReference type="KEGG" id="nav:JQS30_12035"/>
<accession>A0A895XQF2</accession>
<keyword evidence="2" id="KW-0813">Transport</keyword>
<feature type="transmembrane region" description="Helical" evidence="7">
    <location>
        <begin position="121"/>
        <end position="143"/>
    </location>
</feature>
<dbReference type="GO" id="GO:0005886">
    <property type="term" value="C:plasma membrane"/>
    <property type="evidence" value="ECO:0007669"/>
    <property type="project" value="UniProtKB-SubCell"/>
</dbReference>
<evidence type="ECO:0000259" key="8">
    <source>
        <dbReference type="PROSITE" id="PS50850"/>
    </source>
</evidence>
<evidence type="ECO:0000256" key="7">
    <source>
        <dbReference type="SAM" id="Phobius"/>
    </source>
</evidence>
<proteinExistence type="predicted"/>
<evidence type="ECO:0000256" key="5">
    <source>
        <dbReference type="ARBA" id="ARBA00022989"/>
    </source>
</evidence>
<feature type="transmembrane region" description="Helical" evidence="7">
    <location>
        <begin position="342"/>
        <end position="359"/>
    </location>
</feature>
<feature type="transmembrane region" description="Helical" evidence="7">
    <location>
        <begin position="415"/>
        <end position="433"/>
    </location>
</feature>
<dbReference type="InterPro" id="IPR020846">
    <property type="entry name" value="MFS_dom"/>
</dbReference>
<evidence type="ECO:0000256" key="2">
    <source>
        <dbReference type="ARBA" id="ARBA00022448"/>
    </source>
</evidence>
<dbReference type="Pfam" id="PF07690">
    <property type="entry name" value="MFS_1"/>
    <property type="match status" value="1"/>
</dbReference>
<feature type="transmembrane region" description="Helical" evidence="7">
    <location>
        <begin position="92"/>
        <end position="109"/>
    </location>
</feature>
<evidence type="ECO:0000256" key="1">
    <source>
        <dbReference type="ARBA" id="ARBA00004651"/>
    </source>
</evidence>